<keyword evidence="1 3" id="KW-0012">Acyltransferase</keyword>
<protein>
    <submittedName>
        <fullName evidence="3">Carnitine O-acetyltransferase mitochondrial</fullName>
        <ecNumber evidence="3">2.3.1.7</ecNumber>
    </submittedName>
</protein>
<feature type="non-terminal residue" evidence="3">
    <location>
        <position position="115"/>
    </location>
</feature>
<dbReference type="Proteomes" id="UP001479436">
    <property type="component" value="Unassembled WGS sequence"/>
</dbReference>
<gene>
    <name evidence="3" type="primary">CAT2_7</name>
    <name evidence="3" type="ORF">K7432_011928</name>
</gene>
<dbReference type="PANTHER" id="PTHR22589">
    <property type="entry name" value="CARNITINE O-ACYLTRANSFERASE"/>
    <property type="match status" value="1"/>
</dbReference>
<keyword evidence="3" id="KW-0808">Transferase</keyword>
<keyword evidence="4" id="KW-1185">Reference proteome</keyword>
<dbReference type="InterPro" id="IPR042572">
    <property type="entry name" value="Carn_acyl_trans_N"/>
</dbReference>
<dbReference type="InterPro" id="IPR000542">
    <property type="entry name" value="Carn_acyl_trans"/>
</dbReference>
<organism evidence="3 4">
    <name type="scientific">Basidiobolus ranarum</name>
    <dbReference type="NCBI Taxonomy" id="34480"/>
    <lineage>
        <taxon>Eukaryota</taxon>
        <taxon>Fungi</taxon>
        <taxon>Fungi incertae sedis</taxon>
        <taxon>Zoopagomycota</taxon>
        <taxon>Entomophthoromycotina</taxon>
        <taxon>Basidiobolomycetes</taxon>
        <taxon>Basidiobolales</taxon>
        <taxon>Basidiobolaceae</taxon>
        <taxon>Basidiobolus</taxon>
    </lineage>
</organism>
<dbReference type="InterPro" id="IPR039551">
    <property type="entry name" value="Cho/carn_acyl_trans"/>
</dbReference>
<evidence type="ECO:0000313" key="4">
    <source>
        <dbReference type="Proteomes" id="UP001479436"/>
    </source>
</evidence>
<proteinExistence type="predicted"/>
<dbReference type="GO" id="GO:0004092">
    <property type="term" value="F:carnitine O-acetyltransferase activity"/>
    <property type="evidence" value="ECO:0007669"/>
    <property type="project" value="UniProtKB-EC"/>
</dbReference>
<name>A0ABR2WLH1_9FUNG</name>
<dbReference type="PROSITE" id="PS00439">
    <property type="entry name" value="ACYLTRANSF_C_1"/>
    <property type="match status" value="1"/>
</dbReference>
<dbReference type="Gene3D" id="1.10.275.20">
    <property type="entry name" value="Choline/Carnitine o-acyltransferase"/>
    <property type="match status" value="1"/>
</dbReference>
<evidence type="ECO:0000259" key="2">
    <source>
        <dbReference type="Pfam" id="PF00755"/>
    </source>
</evidence>
<dbReference type="EC" id="2.3.1.7" evidence="3"/>
<evidence type="ECO:0000256" key="1">
    <source>
        <dbReference type="ARBA" id="ARBA00023315"/>
    </source>
</evidence>
<dbReference type="PANTHER" id="PTHR22589:SF103">
    <property type="entry name" value="CARNITINE O-ACETYL-TRANSFERASE, ISOFORM A-RELATED"/>
    <property type="match status" value="1"/>
</dbReference>
<sequence>MPYSLFSRLMSFHPLGYSSAKSEPELKIDNITPMDKGQRELPKLPVPDLQETLERYLRSAKPLLTEEEYKITEQSVREFGKAGGQGELLQRRLLARAATSTTSWLHEWWNEYAYF</sequence>
<feature type="domain" description="Choline/carnitine acyltransferase" evidence="2">
    <location>
        <begin position="44"/>
        <end position="114"/>
    </location>
</feature>
<reference evidence="3 4" key="1">
    <citation type="submission" date="2023-04" db="EMBL/GenBank/DDBJ databases">
        <title>Genome of Basidiobolus ranarum AG-B5.</title>
        <authorList>
            <person name="Stajich J.E."/>
            <person name="Carter-House D."/>
            <person name="Gryganskyi A."/>
        </authorList>
    </citation>
    <scope>NUCLEOTIDE SEQUENCE [LARGE SCALE GENOMIC DNA]</scope>
    <source>
        <strain evidence="3 4">AG-B5</strain>
    </source>
</reference>
<dbReference type="Pfam" id="PF00755">
    <property type="entry name" value="Carn_acyltransf"/>
    <property type="match status" value="1"/>
</dbReference>
<comment type="caution">
    <text evidence="3">The sequence shown here is derived from an EMBL/GenBank/DDBJ whole genome shotgun (WGS) entry which is preliminary data.</text>
</comment>
<accession>A0ABR2WLH1</accession>
<evidence type="ECO:0000313" key="3">
    <source>
        <dbReference type="EMBL" id="KAK9762383.1"/>
    </source>
</evidence>
<dbReference type="EMBL" id="JASJQH010000977">
    <property type="protein sequence ID" value="KAK9762383.1"/>
    <property type="molecule type" value="Genomic_DNA"/>
</dbReference>
<dbReference type="SUPFAM" id="SSF52777">
    <property type="entry name" value="CoA-dependent acyltransferases"/>
    <property type="match status" value="1"/>
</dbReference>